<dbReference type="GO" id="GO:0005524">
    <property type="term" value="F:ATP binding"/>
    <property type="evidence" value="ECO:0007669"/>
    <property type="project" value="InterPro"/>
</dbReference>
<feature type="domain" description="BRO1" evidence="18">
    <location>
        <begin position="572"/>
        <end position="974"/>
    </location>
</feature>
<dbReference type="InterPro" id="IPR036410">
    <property type="entry name" value="HSP_DnaJ_Cys-rich_dom_sf"/>
</dbReference>
<dbReference type="PANTHER" id="PTHR23030:SF30">
    <property type="entry name" value="TYROSINE-PROTEIN PHOSPHATASE NON-RECEPTOR TYPE 23"/>
    <property type="match status" value="1"/>
</dbReference>
<evidence type="ECO:0000313" key="20">
    <source>
        <dbReference type="EMBL" id="KAK5530094.1"/>
    </source>
</evidence>
<dbReference type="FunFam" id="1.10.287.110:FF:000053">
    <property type="entry name" value="Putative Mitochondrial DnaJ chaperone"/>
    <property type="match status" value="1"/>
</dbReference>
<dbReference type="EMBL" id="JAXLQG010000020">
    <property type="protein sequence ID" value="KAK5530094.1"/>
    <property type="molecule type" value="Genomic_DNA"/>
</dbReference>
<dbReference type="GO" id="GO:0006457">
    <property type="term" value="P:protein folding"/>
    <property type="evidence" value="ECO:0007669"/>
    <property type="project" value="InterPro"/>
</dbReference>
<dbReference type="FunFam" id="2.60.260.20:FF:000005">
    <property type="entry name" value="Chaperone protein dnaJ 1, mitochondrial"/>
    <property type="match status" value="1"/>
</dbReference>
<accession>A0AAV9PXA3</accession>
<feature type="compositionally biased region" description="Low complexity" evidence="16">
    <location>
        <begin position="44"/>
        <end position="58"/>
    </location>
</feature>
<evidence type="ECO:0000256" key="13">
    <source>
        <dbReference type="ARBA" id="ARBA00041284"/>
    </source>
</evidence>
<dbReference type="CDD" id="cd09242">
    <property type="entry name" value="BRO1_ScBro1_like"/>
    <property type="match status" value="1"/>
</dbReference>
<feature type="compositionally biased region" description="Low complexity" evidence="16">
    <location>
        <begin position="1545"/>
        <end position="1565"/>
    </location>
</feature>
<evidence type="ECO:0000256" key="1">
    <source>
        <dbReference type="ARBA" id="ARBA00004173"/>
    </source>
</evidence>
<evidence type="ECO:0000256" key="14">
    <source>
        <dbReference type="ARBA" id="ARBA00072890"/>
    </source>
</evidence>
<keyword evidence="4" id="KW-0963">Cytoplasm</keyword>
<dbReference type="InterPro" id="IPR036869">
    <property type="entry name" value="J_dom_sf"/>
</dbReference>
<evidence type="ECO:0000259" key="18">
    <source>
        <dbReference type="PROSITE" id="PS51180"/>
    </source>
</evidence>
<dbReference type="InterPro" id="IPR018253">
    <property type="entry name" value="DnaJ_domain_CS"/>
</dbReference>
<evidence type="ECO:0000256" key="7">
    <source>
        <dbReference type="ARBA" id="ARBA00022753"/>
    </source>
</evidence>
<evidence type="ECO:0000256" key="11">
    <source>
        <dbReference type="ARBA" id="ARBA00023128"/>
    </source>
</evidence>
<keyword evidence="10" id="KW-0809">Transit peptide</keyword>
<dbReference type="SUPFAM" id="SSF49493">
    <property type="entry name" value="HSP40/DnaJ peptide-binding domain"/>
    <property type="match status" value="2"/>
</dbReference>
<keyword evidence="9 15" id="KW-0862">Zinc</keyword>
<evidence type="ECO:0000256" key="8">
    <source>
        <dbReference type="ARBA" id="ARBA00022771"/>
    </source>
</evidence>
<keyword evidence="21" id="KW-1185">Reference proteome</keyword>
<evidence type="ECO:0000256" key="12">
    <source>
        <dbReference type="ARBA" id="ARBA00023186"/>
    </source>
</evidence>
<dbReference type="SUPFAM" id="SSF46565">
    <property type="entry name" value="Chaperone J-domain"/>
    <property type="match status" value="1"/>
</dbReference>
<dbReference type="Proteomes" id="UP001345827">
    <property type="component" value="Unassembled WGS sequence"/>
</dbReference>
<feature type="compositionally biased region" description="Pro residues" evidence="16">
    <location>
        <begin position="1417"/>
        <end position="1426"/>
    </location>
</feature>
<name>A0AAV9PXA3_9PEZI</name>
<feature type="region of interest" description="Disordered" evidence="16">
    <location>
        <begin position="1445"/>
        <end position="1640"/>
    </location>
</feature>
<dbReference type="PROSITE" id="PS51180">
    <property type="entry name" value="BRO1"/>
    <property type="match status" value="1"/>
</dbReference>
<organism evidence="20 21">
    <name type="scientific">Vermiconidia calcicola</name>
    <dbReference type="NCBI Taxonomy" id="1690605"/>
    <lineage>
        <taxon>Eukaryota</taxon>
        <taxon>Fungi</taxon>
        <taxon>Dikarya</taxon>
        <taxon>Ascomycota</taxon>
        <taxon>Pezizomycotina</taxon>
        <taxon>Dothideomycetes</taxon>
        <taxon>Dothideomycetidae</taxon>
        <taxon>Mycosphaerellales</taxon>
        <taxon>Extremaceae</taxon>
        <taxon>Vermiconidia</taxon>
    </lineage>
</organism>
<evidence type="ECO:0000256" key="4">
    <source>
        <dbReference type="ARBA" id="ARBA00022490"/>
    </source>
</evidence>
<feature type="compositionally biased region" description="Low complexity" evidence="16">
    <location>
        <begin position="1489"/>
        <end position="1498"/>
    </location>
</feature>
<dbReference type="InterPro" id="IPR004328">
    <property type="entry name" value="BRO1_dom"/>
</dbReference>
<evidence type="ECO:0000256" key="3">
    <source>
        <dbReference type="ARBA" id="ARBA00004496"/>
    </source>
</evidence>
<dbReference type="Pfam" id="PF03097">
    <property type="entry name" value="BRO1"/>
    <property type="match status" value="1"/>
</dbReference>
<protein>
    <recommendedName>
        <fullName evidence="14">DnaJ homolog 1, mitochondrial</fullName>
    </recommendedName>
    <alternativeName>
        <fullName evidence="13">BRO domain-containing protein 1</fullName>
    </alternativeName>
</protein>
<dbReference type="PRINTS" id="PR00625">
    <property type="entry name" value="JDOMAIN"/>
</dbReference>
<feature type="region of interest" description="Disordered" evidence="16">
    <location>
        <begin position="513"/>
        <end position="549"/>
    </location>
</feature>
<dbReference type="SUPFAM" id="SSF57938">
    <property type="entry name" value="DnaJ/Hsp40 cysteine-rich domain"/>
    <property type="match status" value="1"/>
</dbReference>
<evidence type="ECO:0000256" key="15">
    <source>
        <dbReference type="PROSITE-ProRule" id="PRU00546"/>
    </source>
</evidence>
<dbReference type="CDD" id="cd10719">
    <property type="entry name" value="DnaJ_zf"/>
    <property type="match status" value="1"/>
</dbReference>
<dbReference type="Pfam" id="PF01556">
    <property type="entry name" value="DnaJ_C"/>
    <property type="match status" value="1"/>
</dbReference>
<dbReference type="SMART" id="SM01041">
    <property type="entry name" value="BRO1"/>
    <property type="match status" value="1"/>
</dbReference>
<dbReference type="GO" id="GO:0031072">
    <property type="term" value="F:heat shock protein binding"/>
    <property type="evidence" value="ECO:0007669"/>
    <property type="project" value="InterPro"/>
</dbReference>
<dbReference type="Gene3D" id="1.10.287.110">
    <property type="entry name" value="DnaJ domain"/>
    <property type="match status" value="1"/>
</dbReference>
<evidence type="ECO:0000256" key="2">
    <source>
        <dbReference type="ARBA" id="ARBA00004177"/>
    </source>
</evidence>
<feature type="zinc finger region" description="CR-type" evidence="15">
    <location>
        <begin position="231"/>
        <end position="312"/>
    </location>
</feature>
<gene>
    <name evidence="20" type="primary">BRO1</name>
    <name evidence="20" type="ORF">LTR25_009340</name>
</gene>
<feature type="compositionally biased region" description="Polar residues" evidence="16">
    <location>
        <begin position="1458"/>
        <end position="1488"/>
    </location>
</feature>
<feature type="compositionally biased region" description="Polar residues" evidence="16">
    <location>
        <begin position="538"/>
        <end position="549"/>
    </location>
</feature>
<feature type="compositionally biased region" description="Basic and acidic residues" evidence="16">
    <location>
        <begin position="525"/>
        <end position="535"/>
    </location>
</feature>
<dbReference type="InterPro" id="IPR025304">
    <property type="entry name" value="ALIX_V_dom"/>
</dbReference>
<dbReference type="FunFam" id="2.10.230.10:FF:000001">
    <property type="entry name" value="DnaJ subfamily A member 2"/>
    <property type="match status" value="1"/>
</dbReference>
<dbReference type="InterPro" id="IPR008971">
    <property type="entry name" value="HSP40/DnaJ_pept-bd"/>
</dbReference>
<dbReference type="GO" id="GO:0005768">
    <property type="term" value="C:endosome"/>
    <property type="evidence" value="ECO:0007669"/>
    <property type="project" value="UniProtKB-SubCell"/>
</dbReference>
<dbReference type="Gene3D" id="1.20.140.50">
    <property type="entry name" value="alix/aip1 like domains"/>
    <property type="match status" value="1"/>
</dbReference>
<dbReference type="GO" id="GO:0051082">
    <property type="term" value="F:unfolded protein binding"/>
    <property type="evidence" value="ECO:0007669"/>
    <property type="project" value="InterPro"/>
</dbReference>
<feature type="region of interest" description="Disordered" evidence="16">
    <location>
        <begin position="1130"/>
        <end position="1151"/>
    </location>
</feature>
<evidence type="ECO:0000256" key="6">
    <source>
        <dbReference type="ARBA" id="ARBA00022737"/>
    </source>
</evidence>
<dbReference type="InterPro" id="IPR012724">
    <property type="entry name" value="DnaJ"/>
</dbReference>
<feature type="compositionally biased region" description="Pro residues" evidence="16">
    <location>
        <begin position="1566"/>
        <end position="1576"/>
    </location>
</feature>
<feature type="compositionally biased region" description="Low complexity" evidence="16">
    <location>
        <begin position="1610"/>
        <end position="1622"/>
    </location>
</feature>
<evidence type="ECO:0000313" key="21">
    <source>
        <dbReference type="Proteomes" id="UP001345827"/>
    </source>
</evidence>
<feature type="domain" description="CR-type" evidence="19">
    <location>
        <begin position="231"/>
        <end position="312"/>
    </location>
</feature>
<dbReference type="SMART" id="SM00271">
    <property type="entry name" value="DnaJ"/>
    <property type="match status" value="1"/>
</dbReference>
<reference evidence="20 21" key="1">
    <citation type="submission" date="2023-06" db="EMBL/GenBank/DDBJ databases">
        <title>Black Yeasts Isolated from many extreme environments.</title>
        <authorList>
            <person name="Coleine C."/>
            <person name="Stajich J.E."/>
            <person name="Selbmann L."/>
        </authorList>
    </citation>
    <scope>NUCLEOTIDE SEQUENCE [LARGE SCALE GENOMIC DNA]</scope>
    <source>
        <strain evidence="20 21">CCFEE 5887</strain>
    </source>
</reference>
<keyword evidence="5 15" id="KW-0479">Metal-binding</keyword>
<dbReference type="GO" id="GO:0043328">
    <property type="term" value="P:protein transport to vacuole involved in ubiquitin-dependent protein catabolic process via the multivesicular body sorting pathway"/>
    <property type="evidence" value="ECO:0007669"/>
    <property type="project" value="TreeGrafter"/>
</dbReference>
<dbReference type="InterPro" id="IPR001623">
    <property type="entry name" value="DnaJ_domain"/>
</dbReference>
<keyword evidence="8 15" id="KW-0863">Zinc-finger</keyword>
<dbReference type="Gene3D" id="2.60.260.20">
    <property type="entry name" value="Urease metallochaperone UreE, N-terminal domain"/>
    <property type="match status" value="2"/>
</dbReference>
<dbReference type="InterPro" id="IPR001305">
    <property type="entry name" value="HSP_DnaJ_Cys-rich_dom"/>
</dbReference>
<evidence type="ECO:0000256" key="16">
    <source>
        <dbReference type="SAM" id="MobiDB-lite"/>
    </source>
</evidence>
<keyword evidence="11" id="KW-0496">Mitochondrion</keyword>
<feature type="compositionally biased region" description="Polar residues" evidence="16">
    <location>
        <begin position="1377"/>
        <end position="1390"/>
    </location>
</feature>
<feature type="compositionally biased region" description="Basic and acidic residues" evidence="16">
    <location>
        <begin position="478"/>
        <end position="494"/>
    </location>
</feature>
<dbReference type="PANTHER" id="PTHR23030">
    <property type="entry name" value="PCD6 INTERACTING PROTEIN-RELATED"/>
    <property type="match status" value="1"/>
</dbReference>
<keyword evidence="6" id="KW-0677">Repeat</keyword>
<comment type="subcellular location">
    <subcellularLocation>
        <location evidence="3">Cytoplasm</location>
    </subcellularLocation>
    <subcellularLocation>
        <location evidence="2">Endosome</location>
    </subcellularLocation>
    <subcellularLocation>
        <location evidence="1">Mitochondrion</location>
    </subcellularLocation>
</comment>
<dbReference type="CDD" id="cd09237">
    <property type="entry name" value="V_ScBro1_like"/>
    <property type="match status" value="1"/>
</dbReference>
<dbReference type="Pfam" id="PF00226">
    <property type="entry name" value="DnaJ"/>
    <property type="match status" value="1"/>
</dbReference>
<dbReference type="CDD" id="cd10747">
    <property type="entry name" value="DnaJ_C"/>
    <property type="match status" value="1"/>
</dbReference>
<dbReference type="PROSITE" id="PS51188">
    <property type="entry name" value="ZF_CR"/>
    <property type="match status" value="1"/>
</dbReference>
<feature type="region of interest" description="Disordered" evidence="16">
    <location>
        <begin position="39"/>
        <end position="62"/>
    </location>
</feature>
<keyword evidence="12" id="KW-0143">Chaperone</keyword>
<evidence type="ECO:0000256" key="10">
    <source>
        <dbReference type="ARBA" id="ARBA00022946"/>
    </source>
</evidence>
<dbReference type="PROSITE" id="PS50076">
    <property type="entry name" value="DNAJ_2"/>
    <property type="match status" value="1"/>
</dbReference>
<dbReference type="PROSITE" id="PS00636">
    <property type="entry name" value="DNAJ_1"/>
    <property type="match status" value="1"/>
</dbReference>
<dbReference type="Gene3D" id="1.20.120.560">
    <property type="entry name" value="alix/aip1 in complex with the ypdl late domain"/>
    <property type="match status" value="1"/>
</dbReference>
<proteinExistence type="inferred from homology"/>
<dbReference type="Pfam" id="PF13949">
    <property type="entry name" value="ALIX_LYPXL_bnd"/>
    <property type="match status" value="1"/>
</dbReference>
<keyword evidence="7" id="KW-0967">Endosome</keyword>
<comment type="caution">
    <text evidence="20">The sequence shown here is derived from an EMBL/GenBank/DDBJ whole genome shotgun (WGS) entry which is preliminary data.</text>
</comment>
<feature type="domain" description="J" evidence="17">
    <location>
        <begin position="78"/>
        <end position="142"/>
    </location>
</feature>
<dbReference type="HAMAP" id="MF_01152">
    <property type="entry name" value="DnaJ"/>
    <property type="match status" value="1"/>
</dbReference>
<dbReference type="Gene3D" id="2.10.230.10">
    <property type="entry name" value="Heat shock protein DnaJ, cysteine-rich domain"/>
    <property type="match status" value="1"/>
</dbReference>
<feature type="region of interest" description="Disordered" evidence="16">
    <location>
        <begin position="1353"/>
        <end position="1432"/>
    </location>
</feature>
<dbReference type="Gene3D" id="1.25.40.280">
    <property type="entry name" value="alix/aip1 like domains"/>
    <property type="match status" value="1"/>
</dbReference>
<feature type="region of interest" description="Disordered" evidence="16">
    <location>
        <begin position="471"/>
        <end position="494"/>
    </location>
</feature>
<evidence type="ECO:0000259" key="17">
    <source>
        <dbReference type="PROSITE" id="PS50076"/>
    </source>
</evidence>
<dbReference type="Pfam" id="PF00684">
    <property type="entry name" value="DnaJ_CXXCXGXG"/>
    <property type="match status" value="1"/>
</dbReference>
<evidence type="ECO:0000256" key="9">
    <source>
        <dbReference type="ARBA" id="ARBA00022833"/>
    </source>
</evidence>
<dbReference type="InterPro" id="IPR038499">
    <property type="entry name" value="BRO1_sf"/>
</dbReference>
<dbReference type="GO" id="GO:0009408">
    <property type="term" value="P:response to heat"/>
    <property type="evidence" value="ECO:0007669"/>
    <property type="project" value="InterPro"/>
</dbReference>
<dbReference type="InterPro" id="IPR002939">
    <property type="entry name" value="DnaJ_C"/>
</dbReference>
<dbReference type="GO" id="GO:0008270">
    <property type="term" value="F:zinc ion binding"/>
    <property type="evidence" value="ECO:0007669"/>
    <property type="project" value="UniProtKB-KW"/>
</dbReference>
<sequence>MSAAGAAWASSAPRLIRTSIPCTRQCPNFTPRAQTRTLSYSAVSKRPSPRLSPSSLSRKPADQTRLFSATSAFQATKDPYATLGVGKNAGASEIKKAYYALAKKYHPDTNKDPSAKEKFTDAQAAYELLNDPQKKAAYDQFGAAAFDQGAGFDPGAAGGGHPFGGAAGGNPFAGFGGGGFGAEFNFEDLFGAFTGGGRRGRRGGSPFQEEILVGENIEVQTNISFMDAAKGVTKNITITPLVQCGTCKGNGLKQGSQRQQCKSCNGTGTRIHMMQQGFQMSSTCSSCGGSGVTIPRGSECNTCAGNGVVRQRKSVQVEIPGGVEDGMRLRVSGEGDAPPTGVSAGTNIRSQRGDLYVFIRVAPDARFSRNGADVLYTASIPLTTAMLGGEVTVPTLDGEVKVKVSTGTGTGDRITLGGMGMKRLGGRGPASGDLRVEFKVQMPKYLSANQRTILEMLADEMGDKTAKRIMNVNQYKQDPPKDTKSKPSSKAADHKNEGFLKSAWHKLTHQHDNLEAGEKGPQNKSDTKDDDEPKKASGSGTRHTSVATSLIRSACRDPLATPNRAVKMVQAPMLSCPLKQTQEIDWIAPLKNYIRTSYGDDPEKYSEETATLNRLRQDMRGAGNDSASGRDLLYRYYGQLELLDLRFPVDENHIKISFTWYDAFTHASTAQYSLAFEKASVIFNISAVLSCHAAAQNRSEDKDLKTAYHSFQASAGMFTYINENFLHAPSTDLNRDTVKSLINITLGQAQEIFLEKQIRDAKKPALLAKLAAQAQFLFAQAKEGLEGESSRGVFDYTWLKFIQIKTLHMASLAEYYQALADDETNLHGSAIARLQLAEKSSKQALSNAKAFPATPSPSSQLGPDTATTLQAITRRQLETVQEKIPSLVKDNDFIYHQTVPVEASLSPVTKLPAAKAIPLSELYQGQDIQRIIGPDLFQKIVPISVTESASMYDEEKAKLIRSEAEKADQANGEMAASLDYLKLPNSLNILKGGLDQEIGVDKEFERWCQEIAQHQPFNSAFEHLQKDKKMVLDSLAKSTKQLDMEESVCEKMRSKYGADWTQQPSSRLTSTLRADIKSYRETIDEAGASDAQLFATARQYEVDFEEMRRAGEQGEADVLYQQALFKVKSESKGKGKEAPEGSLLDEDYGEGGPSVAEQIGQVEDLLRKLNLVKRERMQVLKDLKEKVHTDDISNVLILNKKAIANQESQLFQAELEKFRSHQNRLISTVHKQSSLLKELTKTYGDLLQDKRVRSDQQKYDAIQKSRNSVMSKYRRAFNAHEDLVQGLMRAQGFYKEMKESVDSLEKNVDSFVSNRRAEGAQLLHQIEQTKNSSASGQAAAEQKRMQELMNRLSMEPKSASPSQTEAPALPTHPPLNASRSPAAISTSYPATNPDPRFTIPPRHSPAPVMANGYSNQPQPPTQPSNPSPIDSQHAFAQGAAAPLTSGYNPMAYPERSLASPNQHPSGQQPYGYSTVTSPPSGSTNTYLTQPQPQQQPPQSHTPIQPMNFNAPGGGLQYSHHPQYNYPPQAGTPGVPYQSPSPHPQMPQSQPQYQNYQPSPYNIPQNYVPPPPPPGPPGGGSATQYPPNPAGVWASGPGGYATYSQPTRYPQQQQGQQQQQQQHGQGGGQEQDPWAGLSAWK</sequence>
<dbReference type="CDD" id="cd06257">
    <property type="entry name" value="DnaJ"/>
    <property type="match status" value="1"/>
</dbReference>
<feature type="compositionally biased region" description="Basic and acidic residues" evidence="16">
    <location>
        <begin position="1130"/>
        <end position="1139"/>
    </location>
</feature>
<evidence type="ECO:0000259" key="19">
    <source>
        <dbReference type="PROSITE" id="PS51188"/>
    </source>
</evidence>
<dbReference type="GO" id="GO:0005739">
    <property type="term" value="C:mitochondrion"/>
    <property type="evidence" value="ECO:0007669"/>
    <property type="project" value="UniProtKB-SubCell"/>
</dbReference>
<evidence type="ECO:0000256" key="5">
    <source>
        <dbReference type="ARBA" id="ARBA00022723"/>
    </source>
</evidence>